<organism evidence="1">
    <name type="scientific">Myoviridae sp. ctvxP16</name>
    <dbReference type="NCBI Taxonomy" id="2825205"/>
    <lineage>
        <taxon>Viruses</taxon>
        <taxon>Duplodnaviria</taxon>
        <taxon>Heunggongvirae</taxon>
        <taxon>Uroviricota</taxon>
        <taxon>Caudoviricetes</taxon>
    </lineage>
</organism>
<sequence length="42" mass="4844">MVKIKSHCVPPNVSRGTYLFRSFSIMAHICTIVNKNFTFLQN</sequence>
<dbReference type="EMBL" id="BK016138">
    <property type="protein sequence ID" value="DAF97916.1"/>
    <property type="molecule type" value="Genomic_DNA"/>
</dbReference>
<reference evidence="1" key="1">
    <citation type="journal article" date="2021" name="Proc. Natl. Acad. Sci. U.S.A.">
        <title>A Catalog of Tens of Thousands of Viruses from Human Metagenomes Reveals Hidden Associations with Chronic Diseases.</title>
        <authorList>
            <person name="Tisza M.J."/>
            <person name="Buck C.B."/>
        </authorList>
    </citation>
    <scope>NUCLEOTIDE SEQUENCE</scope>
    <source>
        <strain evidence="1">CtvxP16</strain>
    </source>
</reference>
<accession>A0A8S5UU09</accession>
<protein>
    <submittedName>
        <fullName evidence="1">Uncharacterized protein</fullName>
    </submittedName>
</protein>
<evidence type="ECO:0000313" key="1">
    <source>
        <dbReference type="EMBL" id="DAF97916.1"/>
    </source>
</evidence>
<name>A0A8S5UU09_9CAUD</name>
<proteinExistence type="predicted"/>